<dbReference type="SUPFAM" id="SSF52047">
    <property type="entry name" value="RNI-like"/>
    <property type="match status" value="1"/>
</dbReference>
<comment type="caution">
    <text evidence="1">The sequence shown here is derived from an EMBL/GenBank/DDBJ whole genome shotgun (WGS) entry which is preliminary data.</text>
</comment>
<dbReference type="InterPro" id="IPR032675">
    <property type="entry name" value="LRR_dom_sf"/>
</dbReference>
<reference evidence="1" key="1">
    <citation type="submission" date="2021-06" db="EMBL/GenBank/DDBJ databases">
        <authorList>
            <person name="Kallberg Y."/>
            <person name="Tangrot J."/>
            <person name="Rosling A."/>
        </authorList>
    </citation>
    <scope>NUCLEOTIDE SEQUENCE</scope>
    <source>
        <strain evidence="1">CL551</strain>
    </source>
</reference>
<gene>
    <name evidence="1" type="ORF">AMORRO_LOCUS2389</name>
</gene>
<accession>A0A9N8Z9M6</accession>
<name>A0A9N8Z9M6_9GLOM</name>
<proteinExistence type="predicted"/>
<dbReference type="AlphaFoldDB" id="A0A9N8Z9M6"/>
<dbReference type="OrthoDB" id="10257471at2759"/>
<protein>
    <submittedName>
        <fullName evidence="1">15391_t:CDS:1</fullName>
    </submittedName>
</protein>
<keyword evidence="2" id="KW-1185">Reference proteome</keyword>
<dbReference type="Gene3D" id="3.80.10.10">
    <property type="entry name" value="Ribonuclease Inhibitor"/>
    <property type="match status" value="1"/>
</dbReference>
<dbReference type="Proteomes" id="UP000789342">
    <property type="component" value="Unassembled WGS sequence"/>
</dbReference>
<organism evidence="1 2">
    <name type="scientific">Acaulospora morrowiae</name>
    <dbReference type="NCBI Taxonomy" id="94023"/>
    <lineage>
        <taxon>Eukaryota</taxon>
        <taxon>Fungi</taxon>
        <taxon>Fungi incertae sedis</taxon>
        <taxon>Mucoromycota</taxon>
        <taxon>Glomeromycotina</taxon>
        <taxon>Glomeromycetes</taxon>
        <taxon>Diversisporales</taxon>
        <taxon>Acaulosporaceae</taxon>
        <taxon>Acaulospora</taxon>
    </lineage>
</organism>
<evidence type="ECO:0000313" key="1">
    <source>
        <dbReference type="EMBL" id="CAG8482765.1"/>
    </source>
</evidence>
<sequence>MSRTYQYEKNAHLCTSIRYLDLAYCCSITNDVIFLITQSCLDLECLEIGECAIWPFLIYIIVKKLEYFYISPCSISDLAIKILCVDISENAVKKLNPNIKFGPSYLPQLSTYRADKLSYSRNPKSKQ</sequence>
<dbReference type="EMBL" id="CAJVPV010001006">
    <property type="protein sequence ID" value="CAG8482765.1"/>
    <property type="molecule type" value="Genomic_DNA"/>
</dbReference>
<evidence type="ECO:0000313" key="2">
    <source>
        <dbReference type="Proteomes" id="UP000789342"/>
    </source>
</evidence>